<dbReference type="Proteomes" id="UP000005239">
    <property type="component" value="Unassembled WGS sequence"/>
</dbReference>
<accession>A0A2A6B2R0</accession>
<evidence type="ECO:0000313" key="2">
    <source>
        <dbReference type="Proteomes" id="UP000005239"/>
    </source>
</evidence>
<dbReference type="EnsemblMetazoa" id="PPA43024.1">
    <property type="protein sequence ID" value="PPA43024.1"/>
    <property type="gene ID" value="WBGene00281393"/>
</dbReference>
<name>A0A2A6B2R0_PRIPA</name>
<evidence type="ECO:0000313" key="1">
    <source>
        <dbReference type="EnsemblMetazoa" id="PPA43024.1"/>
    </source>
</evidence>
<gene>
    <name evidence="1" type="primary">WBGene00281393</name>
</gene>
<accession>A0A8R1YXQ5</accession>
<keyword evidence="2" id="KW-1185">Reference proteome</keyword>
<sequence>MFSPSHQPSAAFNDHSSTLFRLPSLHHQRYLTFASSR</sequence>
<reference evidence="2" key="1">
    <citation type="journal article" date="2008" name="Nat. Genet.">
        <title>The Pristionchus pacificus genome provides a unique perspective on nematode lifestyle and parasitism.</title>
        <authorList>
            <person name="Dieterich C."/>
            <person name="Clifton S.W."/>
            <person name="Schuster L.N."/>
            <person name="Chinwalla A."/>
            <person name="Delehaunty K."/>
            <person name="Dinkelacker I."/>
            <person name="Fulton L."/>
            <person name="Fulton R."/>
            <person name="Godfrey J."/>
            <person name="Minx P."/>
            <person name="Mitreva M."/>
            <person name="Roeseler W."/>
            <person name="Tian H."/>
            <person name="Witte H."/>
            <person name="Yang S.P."/>
            <person name="Wilson R.K."/>
            <person name="Sommer R.J."/>
        </authorList>
    </citation>
    <scope>NUCLEOTIDE SEQUENCE [LARGE SCALE GENOMIC DNA]</scope>
    <source>
        <strain evidence="2">PS312</strain>
    </source>
</reference>
<dbReference type="AlphaFoldDB" id="A0A2A6B2R0"/>
<reference evidence="1" key="2">
    <citation type="submission" date="2022-06" db="UniProtKB">
        <authorList>
            <consortium name="EnsemblMetazoa"/>
        </authorList>
    </citation>
    <scope>IDENTIFICATION</scope>
    <source>
        <strain evidence="1">PS312</strain>
    </source>
</reference>
<organism evidence="1 2">
    <name type="scientific">Pristionchus pacificus</name>
    <name type="common">Parasitic nematode worm</name>
    <dbReference type="NCBI Taxonomy" id="54126"/>
    <lineage>
        <taxon>Eukaryota</taxon>
        <taxon>Metazoa</taxon>
        <taxon>Ecdysozoa</taxon>
        <taxon>Nematoda</taxon>
        <taxon>Chromadorea</taxon>
        <taxon>Rhabditida</taxon>
        <taxon>Rhabditina</taxon>
        <taxon>Diplogasteromorpha</taxon>
        <taxon>Diplogasteroidea</taxon>
        <taxon>Neodiplogasteridae</taxon>
        <taxon>Pristionchus</taxon>
    </lineage>
</organism>
<protein>
    <submittedName>
        <fullName evidence="1">Uncharacterized protein</fullName>
    </submittedName>
</protein>
<proteinExistence type="predicted"/>